<proteinExistence type="predicted"/>
<dbReference type="Pfam" id="PF00294">
    <property type="entry name" value="PfkB"/>
    <property type="match status" value="1"/>
</dbReference>
<feature type="domain" description="Carbohydrate kinase PfkB" evidence="3">
    <location>
        <begin position="42"/>
        <end position="302"/>
    </location>
</feature>
<keyword evidence="2" id="KW-0418">Kinase</keyword>
<dbReference type="InterPro" id="IPR029056">
    <property type="entry name" value="Ribokinase-like"/>
</dbReference>
<dbReference type="PRINTS" id="PR00990">
    <property type="entry name" value="RIBOKINASE"/>
</dbReference>
<evidence type="ECO:0000313" key="4">
    <source>
        <dbReference type="EMBL" id="KMY51498.1"/>
    </source>
</evidence>
<dbReference type="InterPro" id="IPR002139">
    <property type="entry name" value="Ribo/fructo_kinase"/>
</dbReference>
<dbReference type="PATRIC" id="fig|1679170.3.peg.4485"/>
<reference evidence="5" key="1">
    <citation type="submission" date="2015-07" db="EMBL/GenBank/DDBJ databases">
        <title>Genome sequencing project for genomic taxonomy and phylogenomics of Bacillus-like bacteria.</title>
        <authorList>
            <person name="Liu B."/>
            <person name="Wang J."/>
            <person name="Zhu Y."/>
            <person name="Liu G."/>
            <person name="Chen Q."/>
            <person name="Chen Z."/>
            <person name="Lan J."/>
            <person name="Che J."/>
            <person name="Ge C."/>
            <person name="Shi H."/>
            <person name="Pan Z."/>
            <person name="Liu X."/>
        </authorList>
    </citation>
    <scope>NUCLEOTIDE SEQUENCE [LARGE SCALE GENOMIC DNA]</scope>
    <source>
        <strain evidence="5">FJAT-27997</strain>
    </source>
</reference>
<dbReference type="Proteomes" id="UP000037146">
    <property type="component" value="Unassembled WGS sequence"/>
</dbReference>
<accession>A0A0K9GXX8</accession>
<dbReference type="SUPFAM" id="SSF53613">
    <property type="entry name" value="Ribokinase-like"/>
    <property type="match status" value="1"/>
</dbReference>
<sequence length="318" mass="35806">MKKEIDLIASGYPSIDYIVRLPETPKLGRTSIIQNKEHKDPYFGGCNVNIAYLCSTMNRKTMLSMRVGNDFFKSGFKTFLEEGGVNTSNLQVIEEDVTSTSQLIMNEAGNHITLFYPGAMNEKYPVLIDENSIKKSRFGVITVGDPLYNLKFADMCIKHQVPLVFGMKCDFEAFTPENLMKIMQHSELIFMNESEQLALEECLPINSIIDFLSNGITKHIIVTLGSKGSKIFSKQEKNTQEEIIGITKPECVTDTTGVGDAYIAGFLHAYMDGKSIRQCGQSGSVMASFIIEKQGCLTNKPTKMEFYSRYKNQYQEEF</sequence>
<keyword evidence="5" id="KW-1185">Reference proteome</keyword>
<evidence type="ECO:0000259" key="3">
    <source>
        <dbReference type="Pfam" id="PF00294"/>
    </source>
</evidence>
<evidence type="ECO:0000313" key="5">
    <source>
        <dbReference type="Proteomes" id="UP000037146"/>
    </source>
</evidence>
<organism evidence="4 5">
    <name type="scientific">Peribacillus loiseleuriae</name>
    <dbReference type="NCBI Taxonomy" id="1679170"/>
    <lineage>
        <taxon>Bacteria</taxon>
        <taxon>Bacillati</taxon>
        <taxon>Bacillota</taxon>
        <taxon>Bacilli</taxon>
        <taxon>Bacillales</taxon>
        <taxon>Bacillaceae</taxon>
        <taxon>Peribacillus</taxon>
    </lineage>
</organism>
<protein>
    <recommendedName>
        <fullName evidence="3">Carbohydrate kinase PfkB domain-containing protein</fullName>
    </recommendedName>
</protein>
<dbReference type="RefSeq" id="WP_049682849.1">
    <property type="nucleotide sequence ID" value="NZ_LFZW01000001.1"/>
</dbReference>
<dbReference type="GO" id="GO:0006796">
    <property type="term" value="P:phosphate-containing compound metabolic process"/>
    <property type="evidence" value="ECO:0007669"/>
    <property type="project" value="UniProtKB-ARBA"/>
</dbReference>
<name>A0A0K9GXX8_9BACI</name>
<dbReference type="AlphaFoldDB" id="A0A0K9GXX8"/>
<evidence type="ECO:0000256" key="2">
    <source>
        <dbReference type="ARBA" id="ARBA00022777"/>
    </source>
</evidence>
<gene>
    <name evidence="4" type="ORF">AC625_19745</name>
</gene>
<dbReference type="PANTHER" id="PTHR10584:SF166">
    <property type="entry name" value="RIBOKINASE"/>
    <property type="match status" value="1"/>
</dbReference>
<keyword evidence="1" id="KW-0808">Transferase</keyword>
<dbReference type="STRING" id="1679170.AC625_19745"/>
<dbReference type="InterPro" id="IPR011611">
    <property type="entry name" value="PfkB_dom"/>
</dbReference>
<dbReference type="PANTHER" id="PTHR10584">
    <property type="entry name" value="SUGAR KINASE"/>
    <property type="match status" value="1"/>
</dbReference>
<dbReference type="EMBL" id="LFZW01000001">
    <property type="protein sequence ID" value="KMY51498.1"/>
    <property type="molecule type" value="Genomic_DNA"/>
</dbReference>
<dbReference type="GO" id="GO:0016301">
    <property type="term" value="F:kinase activity"/>
    <property type="evidence" value="ECO:0007669"/>
    <property type="project" value="UniProtKB-KW"/>
</dbReference>
<comment type="caution">
    <text evidence="4">The sequence shown here is derived from an EMBL/GenBank/DDBJ whole genome shotgun (WGS) entry which is preliminary data.</text>
</comment>
<dbReference type="Gene3D" id="3.40.1190.20">
    <property type="match status" value="1"/>
</dbReference>
<evidence type="ECO:0000256" key="1">
    <source>
        <dbReference type="ARBA" id="ARBA00022679"/>
    </source>
</evidence>
<dbReference type="OrthoDB" id="9775849at2"/>